<dbReference type="InterPro" id="IPR051610">
    <property type="entry name" value="GPI/OXD"/>
</dbReference>
<feature type="domain" description="Cupin type-2" evidence="2">
    <location>
        <begin position="35"/>
        <end position="103"/>
    </location>
</feature>
<keyword evidence="4" id="KW-1185">Reference proteome</keyword>
<name>H3S989_9BACL</name>
<gene>
    <name evidence="3" type="ORF">PDENDC454_00445</name>
</gene>
<dbReference type="InterPro" id="IPR011051">
    <property type="entry name" value="RmlC_Cupin_sf"/>
</dbReference>
<dbReference type="PATRIC" id="fig|1131935.3.peg.90"/>
<dbReference type="Proteomes" id="UP000003900">
    <property type="component" value="Unassembled WGS sequence"/>
</dbReference>
<dbReference type="PANTHER" id="PTHR35848:SF9">
    <property type="entry name" value="SLL1358 PROTEIN"/>
    <property type="match status" value="1"/>
</dbReference>
<evidence type="ECO:0000313" key="3">
    <source>
        <dbReference type="EMBL" id="EHQ64337.1"/>
    </source>
</evidence>
<dbReference type="SUPFAM" id="SSF51182">
    <property type="entry name" value="RmlC-like cupins"/>
    <property type="match status" value="1"/>
</dbReference>
<dbReference type="Pfam" id="PF07883">
    <property type="entry name" value="Cupin_2"/>
    <property type="match status" value="1"/>
</dbReference>
<dbReference type="AlphaFoldDB" id="H3S989"/>
<dbReference type="Gene3D" id="2.60.120.10">
    <property type="entry name" value="Jelly Rolls"/>
    <property type="match status" value="1"/>
</dbReference>
<evidence type="ECO:0000259" key="2">
    <source>
        <dbReference type="Pfam" id="PF07883"/>
    </source>
</evidence>
<dbReference type="InterPro" id="IPR014710">
    <property type="entry name" value="RmlC-like_jellyroll"/>
</dbReference>
<protein>
    <recommendedName>
        <fullName evidence="2">Cupin type-2 domain-containing protein</fullName>
    </recommendedName>
</protein>
<accession>H3S989</accession>
<proteinExistence type="predicted"/>
<organism evidence="3 4">
    <name type="scientific">Paenibacillus dendritiformis C454</name>
    <dbReference type="NCBI Taxonomy" id="1131935"/>
    <lineage>
        <taxon>Bacteria</taxon>
        <taxon>Bacillati</taxon>
        <taxon>Bacillota</taxon>
        <taxon>Bacilli</taxon>
        <taxon>Bacillales</taxon>
        <taxon>Paenibacillaceae</taxon>
        <taxon>Paenibacillus</taxon>
    </lineage>
</organism>
<dbReference type="PANTHER" id="PTHR35848">
    <property type="entry name" value="OXALATE-BINDING PROTEIN"/>
    <property type="match status" value="1"/>
</dbReference>
<keyword evidence="1" id="KW-0479">Metal-binding</keyword>
<dbReference type="InterPro" id="IPR013096">
    <property type="entry name" value="Cupin_2"/>
</dbReference>
<dbReference type="EMBL" id="AHKH01000001">
    <property type="protein sequence ID" value="EHQ64337.1"/>
    <property type="molecule type" value="Genomic_DNA"/>
</dbReference>
<dbReference type="STRING" id="1131935.PDENDC454_00445"/>
<reference evidence="3 4" key="1">
    <citation type="journal article" date="2012" name="J. Bacteriol.">
        <title>Genome Sequence of the Pattern-Forming Social Bacterium Paenibacillus dendritiformis C454 Chiral Morphotype.</title>
        <authorList>
            <person name="Sirota-Madi A."/>
            <person name="Olender T."/>
            <person name="Helman Y."/>
            <person name="Brainis I."/>
            <person name="Finkelshtein A."/>
            <person name="Roth D."/>
            <person name="Hagai E."/>
            <person name="Leshkowitz D."/>
            <person name="Brodsky L."/>
            <person name="Galatenko V."/>
            <person name="Nikolaev V."/>
            <person name="Gutnick D.L."/>
            <person name="Lancet D."/>
            <person name="Ben-Jacob E."/>
        </authorList>
    </citation>
    <scope>NUCLEOTIDE SEQUENCE [LARGE SCALE GENOMIC DNA]</scope>
    <source>
        <strain evidence="3 4">C454</strain>
    </source>
</reference>
<dbReference type="RefSeq" id="WP_006674601.1">
    <property type="nucleotide sequence ID" value="NZ_AHKH01000001.1"/>
</dbReference>
<sequence length="118" mass="13549">MIRTISKHNHSEHYIWGNNCDGWRLVDEEARSIIHERMPPGTSEVRHLHTRAAQFFFVLSGMMTIEVNGTEHQLNPHEGIEVPPEVPHQVWNTSNTDIEFLVISTPSTRNDRKIADVG</sequence>
<comment type="caution">
    <text evidence="3">The sequence shown here is derived from an EMBL/GenBank/DDBJ whole genome shotgun (WGS) entry which is preliminary data.</text>
</comment>
<dbReference type="GO" id="GO:0046872">
    <property type="term" value="F:metal ion binding"/>
    <property type="evidence" value="ECO:0007669"/>
    <property type="project" value="UniProtKB-KW"/>
</dbReference>
<evidence type="ECO:0000256" key="1">
    <source>
        <dbReference type="ARBA" id="ARBA00022723"/>
    </source>
</evidence>
<evidence type="ECO:0000313" key="4">
    <source>
        <dbReference type="Proteomes" id="UP000003900"/>
    </source>
</evidence>